<reference evidence="2 3" key="1">
    <citation type="submission" date="2018-09" db="EMBL/GenBank/DDBJ databases">
        <authorList>
            <person name="Zhu H."/>
        </authorList>
    </citation>
    <scope>NUCLEOTIDE SEQUENCE [LARGE SCALE GENOMIC DNA]</scope>
    <source>
        <strain evidence="2 3">K2R01-6</strain>
    </source>
</reference>
<dbReference type="Pfam" id="PF14352">
    <property type="entry name" value="DUF4402"/>
    <property type="match status" value="1"/>
</dbReference>
<dbReference type="Proteomes" id="UP000286100">
    <property type="component" value="Unassembled WGS sequence"/>
</dbReference>
<proteinExistence type="predicted"/>
<dbReference type="AlphaFoldDB" id="A0A418WPX4"/>
<feature type="region of interest" description="Disordered" evidence="1">
    <location>
        <begin position="1"/>
        <end position="24"/>
    </location>
</feature>
<accession>A0A418WPX4</accession>
<gene>
    <name evidence="2" type="ORF">D3876_02610</name>
</gene>
<organism evidence="2 3">
    <name type="scientific">Sphingomonas cavernae</name>
    <dbReference type="NCBI Taxonomy" id="2320861"/>
    <lineage>
        <taxon>Bacteria</taxon>
        <taxon>Pseudomonadati</taxon>
        <taxon>Pseudomonadota</taxon>
        <taxon>Alphaproteobacteria</taxon>
        <taxon>Sphingomonadales</taxon>
        <taxon>Sphingomonadaceae</taxon>
        <taxon>Sphingomonas</taxon>
    </lineage>
</organism>
<evidence type="ECO:0000313" key="3">
    <source>
        <dbReference type="Proteomes" id="UP000286100"/>
    </source>
</evidence>
<evidence type="ECO:0000256" key="1">
    <source>
        <dbReference type="SAM" id="MobiDB-lite"/>
    </source>
</evidence>
<protein>
    <submittedName>
        <fullName evidence="2">DUF4402 domain-containing protein</fullName>
    </submittedName>
</protein>
<comment type="caution">
    <text evidence="2">The sequence shown here is derived from an EMBL/GenBank/DDBJ whole genome shotgun (WGS) entry which is preliminary data.</text>
</comment>
<keyword evidence="3" id="KW-1185">Reference proteome</keyword>
<dbReference type="InterPro" id="IPR025514">
    <property type="entry name" value="DUF4402"/>
</dbReference>
<dbReference type="EMBL" id="QYUM01000002">
    <property type="protein sequence ID" value="RJF93264.1"/>
    <property type="molecule type" value="Genomic_DNA"/>
</dbReference>
<name>A0A418WPX4_9SPHN</name>
<dbReference type="OrthoDB" id="7576381at2"/>
<evidence type="ECO:0000313" key="2">
    <source>
        <dbReference type="EMBL" id="RJF93264.1"/>
    </source>
</evidence>
<sequence length="213" mass="21474">MWRRAGGLSRRPEAACGGTHPGTSRDSAYAVSLLSCRPAPGESRLENVLGFALRTTLLLALAGIPGIAFAAQTPGEASATMVRPLTLIKTEDLDFGSISAGPTAGTVRINPATGARTTTGGAIAAGGAPTRATFVGASQLGIALNVQISASPTLVRAGGGTMTTALEVDGGTGWRLFTGTGPHTFHVGGQLNVGTNQTAGSYAGQFTLTVNYF</sequence>